<dbReference type="OMA" id="DERSECF"/>
<feature type="region of interest" description="Disordered" evidence="1">
    <location>
        <begin position="325"/>
        <end position="353"/>
    </location>
</feature>
<feature type="region of interest" description="Disordered" evidence="1">
    <location>
        <begin position="707"/>
        <end position="747"/>
    </location>
</feature>
<evidence type="ECO:0000313" key="3">
    <source>
        <dbReference type="Proteomes" id="UP000217790"/>
    </source>
</evidence>
<reference evidence="3" key="1">
    <citation type="journal article" date="2017" name="Nat. Ecol. Evol.">
        <title>Genome expansion and lineage-specific genetic innovations in the forest pathogenic fungi Armillaria.</title>
        <authorList>
            <person name="Sipos G."/>
            <person name="Prasanna A.N."/>
            <person name="Walter M.C."/>
            <person name="O'Connor E."/>
            <person name="Balint B."/>
            <person name="Krizsan K."/>
            <person name="Kiss B."/>
            <person name="Hess J."/>
            <person name="Varga T."/>
            <person name="Slot J."/>
            <person name="Riley R."/>
            <person name="Boka B."/>
            <person name="Rigling D."/>
            <person name="Barry K."/>
            <person name="Lee J."/>
            <person name="Mihaltcheva S."/>
            <person name="LaButti K."/>
            <person name="Lipzen A."/>
            <person name="Waldron R."/>
            <person name="Moloney N.M."/>
            <person name="Sperisen C."/>
            <person name="Kredics L."/>
            <person name="Vagvoelgyi C."/>
            <person name="Patrignani A."/>
            <person name="Fitzpatrick D."/>
            <person name="Nagy I."/>
            <person name="Doyle S."/>
            <person name="Anderson J.B."/>
            <person name="Grigoriev I.V."/>
            <person name="Gueldener U."/>
            <person name="Muensterkoetter M."/>
            <person name="Nagy L.G."/>
        </authorList>
    </citation>
    <scope>NUCLEOTIDE SEQUENCE [LARGE SCALE GENOMIC DNA]</scope>
    <source>
        <strain evidence="3">Ar21-2</strain>
    </source>
</reference>
<feature type="compositionally biased region" description="Basic and acidic residues" evidence="1">
    <location>
        <begin position="707"/>
        <end position="721"/>
    </location>
</feature>
<gene>
    <name evidence="2" type="ORF">ARMGADRAFT_997467</name>
</gene>
<keyword evidence="3" id="KW-1185">Reference proteome</keyword>
<protein>
    <recommendedName>
        <fullName evidence="4">Protein kinase domain-containing protein</fullName>
    </recommendedName>
</protein>
<feature type="region of interest" description="Disordered" evidence="1">
    <location>
        <begin position="405"/>
        <end position="435"/>
    </location>
</feature>
<dbReference type="Proteomes" id="UP000217790">
    <property type="component" value="Unassembled WGS sequence"/>
</dbReference>
<dbReference type="AlphaFoldDB" id="A0A2H3DKG4"/>
<evidence type="ECO:0000313" key="2">
    <source>
        <dbReference type="EMBL" id="PBK87936.1"/>
    </source>
</evidence>
<dbReference type="OrthoDB" id="2965597at2759"/>
<sequence>MSGDRKRFISHEWPRDPHEHFAWKWKQLSRYCCCARLFLPATMIGDCKRFISHEWPRDPHGQVLPEPPPKGVRTPNNIPWGHTMDDFYWIRRLPDSDVKPIWTRSMLDEFGENVGDEPIVTRVEPRRLRPWPLLKVPNDDSLFGLVDEMCNGDHSLKPRLFDAIKDAHPFAGFESSEKRAELPVESTLANGDVAASNGESVVEGAVKLHDKHPLLTETDAKDDHTGVRKIQTDGIASDAMSVDNINVESKASDVQSLPTGSKGVLSPPPLLAGVTKTENDAFKALSVKACNVEGKSGGSHHLSAGYTKNDAKGDGIDTPKVFGLTDDDMTGGSGEGSNTEGKTGDGQPCTEEGIPEASAETATSFKESKIQGNIADNSTVPMDGNDARSDSAGARKVPVVIEGKAGDRHNLPTDNGATDSEPNKVFVENDNTPTTTSVVQGRAGNIHDLAMGKNDTKIDKIDTPTVGVETDDDLTPAERRAMEPCLTTNHETIQKLEERIPEEYFPDILLVNNPSSATISGFSLPDRRPCSLIVRYKRVWPKLERDGKPATLFNNDLDCQSAFHWTPTKEERYAASASRRIATLNLSGAPRLGKGSHSVVLKAALRLPAPLTTQTGDPCVSVAAKLALINSADRELLENEGRIYDAFPEHLQESYCGYNLVDPMDHPVPVGACVPKFFGYYVPVQEAREATRRRKALKRIKEQVDGRRAREAKREAKKRGVDGAVETGEAADASVKLAEEEENNDSSDDDFCYYDYDYSPPPRVKEVRSPILLLEECGTPIEPEQFSEDERSECFSLVLRLHHADFVQNSLYTRNVLRQPGPLTVRPSERSLKTPSFRIIDFGRGAFGPWYIERKLGVHGERPGPPTVPTREEMIKLKEANTARTAKKEMAVGWHDENMRYETRKAMETMVVDYRL</sequence>
<name>A0A2H3DKG4_ARMGA</name>
<proteinExistence type="predicted"/>
<evidence type="ECO:0008006" key="4">
    <source>
        <dbReference type="Google" id="ProtNLM"/>
    </source>
</evidence>
<evidence type="ECO:0000256" key="1">
    <source>
        <dbReference type="SAM" id="MobiDB-lite"/>
    </source>
</evidence>
<organism evidence="2 3">
    <name type="scientific">Armillaria gallica</name>
    <name type="common">Bulbous honey fungus</name>
    <name type="synonym">Armillaria bulbosa</name>
    <dbReference type="NCBI Taxonomy" id="47427"/>
    <lineage>
        <taxon>Eukaryota</taxon>
        <taxon>Fungi</taxon>
        <taxon>Dikarya</taxon>
        <taxon>Basidiomycota</taxon>
        <taxon>Agaricomycotina</taxon>
        <taxon>Agaricomycetes</taxon>
        <taxon>Agaricomycetidae</taxon>
        <taxon>Agaricales</taxon>
        <taxon>Marasmiineae</taxon>
        <taxon>Physalacriaceae</taxon>
        <taxon>Armillaria</taxon>
    </lineage>
</organism>
<dbReference type="STRING" id="47427.A0A2H3DKG4"/>
<dbReference type="EMBL" id="KZ293675">
    <property type="protein sequence ID" value="PBK87936.1"/>
    <property type="molecule type" value="Genomic_DNA"/>
</dbReference>
<accession>A0A2H3DKG4</accession>
<dbReference type="InParanoid" id="A0A2H3DKG4"/>
<feature type="region of interest" description="Disordered" evidence="1">
    <location>
        <begin position="375"/>
        <end position="394"/>
    </location>
</feature>